<feature type="compositionally biased region" description="Acidic residues" evidence="2">
    <location>
        <begin position="169"/>
        <end position="178"/>
    </location>
</feature>
<feature type="compositionally biased region" description="Acidic residues" evidence="2">
    <location>
        <begin position="137"/>
        <end position="157"/>
    </location>
</feature>
<feature type="compositionally biased region" description="Polar residues" evidence="2">
    <location>
        <begin position="483"/>
        <end position="500"/>
    </location>
</feature>
<evidence type="ECO:0000256" key="1">
    <source>
        <dbReference type="SAM" id="Coils"/>
    </source>
</evidence>
<dbReference type="AlphaFoldDB" id="A0A9W8HUV9"/>
<evidence type="ECO:0000256" key="2">
    <source>
        <dbReference type="SAM" id="MobiDB-lite"/>
    </source>
</evidence>
<comment type="caution">
    <text evidence="3">The sequence shown here is derived from an EMBL/GenBank/DDBJ whole genome shotgun (WGS) entry which is preliminary data.</text>
</comment>
<gene>
    <name evidence="3" type="ORF">H4R20_002773</name>
</gene>
<accession>A0A9W8HUV9</accession>
<protein>
    <recommendedName>
        <fullName evidence="5">Spc7 kinetochore protein domain-containing protein</fullName>
    </recommendedName>
</protein>
<reference evidence="3" key="1">
    <citation type="submission" date="2022-07" db="EMBL/GenBank/DDBJ databases">
        <title>Phylogenomic reconstructions and comparative analyses of Kickxellomycotina fungi.</title>
        <authorList>
            <person name="Reynolds N.K."/>
            <person name="Stajich J.E."/>
            <person name="Barry K."/>
            <person name="Grigoriev I.V."/>
            <person name="Crous P."/>
            <person name="Smith M.E."/>
        </authorList>
    </citation>
    <scope>NUCLEOTIDE SEQUENCE</scope>
    <source>
        <strain evidence="3">NRRL 1565</strain>
    </source>
</reference>
<keyword evidence="1" id="KW-0175">Coiled coil</keyword>
<feature type="region of interest" description="Disordered" evidence="2">
    <location>
        <begin position="94"/>
        <end position="116"/>
    </location>
</feature>
<proteinExistence type="predicted"/>
<feature type="compositionally biased region" description="Basic and acidic residues" evidence="2">
    <location>
        <begin position="10"/>
        <end position="25"/>
    </location>
</feature>
<feature type="region of interest" description="Disordered" evidence="2">
    <location>
        <begin position="1"/>
        <end position="36"/>
    </location>
</feature>
<name>A0A9W8HUV9_9FUNG</name>
<sequence>GQSILPSSILKDEPFNEPEPADRSERRKSRKSVGRRVSFAPTAHVRMFEIPEEKQQAALGQNTFTMPDISSQTGVLGFNLGTISAAEETSMASNESFDVSVRHSDPSESLQDSENSFAAELGASSSDVDRNYANILGEDDDDDDDDMEDVDADDDAVTMELTGTVDMGAIDDAEEERDDNSSGNYGSSSSGAIFETNAFGQAGVLVGHGSGNGTPVGNVDTESLLDMLMQNSTADQQTSLLDNIISQFGQAQQAGTADNTMHSYADTDITRVGPSVNEMDDEQITVVNTGSVVRANVQSDADSDIDSSEDGAGDGNDDAITMELTGIVSRQAGHREADEAPVLNIQNAFYESGTDIQTQLNILGSGATISHFLSTQVETAAPILPWSNTEPSTIADVLDSLLATSQSGTSIAPILSSSGSSVGGLVPNIVSSPSAKVTSMPIGASTPSRVAIPANNTTPLQPRTPVAYAALTPVATSARRAWTQVSTPGSISARTLHTPTQNPPKARKTSPNDSPALRLASAAAEKPATPPKPAVFELDPLPPFPSPMRLPTVDTALGRSSLCEQAKAGLAIGIFESYRHLQLNPKALSDRARESTFPVKLKPLFCSAKLTARLEYCKALASLFEADRDVSEAADAEVVSFKSSVSLLGENNRILQQRKDELALRISKAKQKLAQAAPDKETGNLASEIQQLRAKQLEIRRERESANADVEQLSAEIQTLQAASTSLDRQICEKQSAQSLLLAINGLEPSEVSQDSCDFVYDRFAKLHVGDTAEFASMHPDIDWSAVIARSVGSAERTTRQYTIAVMRANALLKGLLEDVRRVKRHTFVKLQCNDEFQIRVLFFSKKHRRRFQLQIPLDTVECYARLHRETAFDWHTEIVYGALDADRFKACLQACRIDSASPILSIYQHINASMEAF</sequence>
<feature type="region of interest" description="Disordered" evidence="2">
    <location>
        <begin position="481"/>
        <end position="538"/>
    </location>
</feature>
<evidence type="ECO:0008006" key="5">
    <source>
        <dbReference type="Google" id="ProtNLM"/>
    </source>
</evidence>
<feature type="region of interest" description="Disordered" evidence="2">
    <location>
        <begin position="298"/>
        <end position="317"/>
    </location>
</feature>
<feature type="non-terminal residue" evidence="3">
    <location>
        <position position="1"/>
    </location>
</feature>
<feature type="region of interest" description="Disordered" evidence="2">
    <location>
        <begin position="129"/>
        <end position="189"/>
    </location>
</feature>
<dbReference type="OrthoDB" id="5592879at2759"/>
<dbReference type="Proteomes" id="UP001140094">
    <property type="component" value="Unassembled WGS sequence"/>
</dbReference>
<feature type="coiled-coil region" evidence="1">
    <location>
        <begin position="652"/>
        <end position="730"/>
    </location>
</feature>
<evidence type="ECO:0000313" key="4">
    <source>
        <dbReference type="Proteomes" id="UP001140094"/>
    </source>
</evidence>
<organism evidence="3 4">
    <name type="scientific">Coemansia guatemalensis</name>
    <dbReference type="NCBI Taxonomy" id="2761395"/>
    <lineage>
        <taxon>Eukaryota</taxon>
        <taxon>Fungi</taxon>
        <taxon>Fungi incertae sedis</taxon>
        <taxon>Zoopagomycota</taxon>
        <taxon>Kickxellomycotina</taxon>
        <taxon>Kickxellomycetes</taxon>
        <taxon>Kickxellales</taxon>
        <taxon>Kickxellaceae</taxon>
        <taxon>Coemansia</taxon>
    </lineage>
</organism>
<keyword evidence="4" id="KW-1185">Reference proteome</keyword>
<feature type="compositionally biased region" description="Acidic residues" evidence="2">
    <location>
        <begin position="301"/>
        <end position="317"/>
    </location>
</feature>
<evidence type="ECO:0000313" key="3">
    <source>
        <dbReference type="EMBL" id="KAJ2803739.1"/>
    </source>
</evidence>
<feature type="compositionally biased region" description="Polar residues" evidence="2">
    <location>
        <begin position="107"/>
        <end position="116"/>
    </location>
</feature>
<dbReference type="EMBL" id="JANBUO010000489">
    <property type="protein sequence ID" value="KAJ2803739.1"/>
    <property type="molecule type" value="Genomic_DNA"/>
</dbReference>